<evidence type="ECO:0000256" key="1">
    <source>
        <dbReference type="ARBA" id="ARBA00022723"/>
    </source>
</evidence>
<evidence type="ECO:0000313" key="8">
    <source>
        <dbReference type="RefSeq" id="XP_065650575.1"/>
    </source>
</evidence>
<feature type="domain" description="THAP-type" evidence="6">
    <location>
        <begin position="1"/>
        <end position="83"/>
    </location>
</feature>
<dbReference type="InterPro" id="IPR006612">
    <property type="entry name" value="THAP_Znf"/>
</dbReference>
<dbReference type="PANTHER" id="PTHR46927">
    <property type="entry name" value="AGAP005574-PA"/>
    <property type="match status" value="1"/>
</dbReference>
<dbReference type="PROSITE" id="PS50950">
    <property type="entry name" value="ZF_THAP"/>
    <property type="match status" value="1"/>
</dbReference>
<proteinExistence type="predicted"/>
<dbReference type="InterPro" id="IPR038441">
    <property type="entry name" value="THAP_Znf_sf"/>
</dbReference>
<sequence length="216" mass="24939">MVNKCCVVGCTSNYNGGEIIPVFGFPKDDDLRKLWIRFVNRNCWTVSKSSVICLKHFSGLVHKGASEKRFRLLYNLKPVPTIYPASIATASLPAMFIPRKSPTKRIFQEDEYQKFLSNDIVEDLNSLTVADSPIGYSFSQFDDCVVFHKIIQNELHIPEIAECIRIDQNLHVKLFYKNLPVSLPPWLRITHQSMLKRRSMLENFNSHFSIEKEKLS</sequence>
<evidence type="ECO:0000256" key="4">
    <source>
        <dbReference type="ARBA" id="ARBA00023125"/>
    </source>
</evidence>
<dbReference type="InterPro" id="IPR052224">
    <property type="entry name" value="THAP_domain_protein"/>
</dbReference>
<name>A0ABM4BNC0_HYDVU</name>
<evidence type="ECO:0000256" key="2">
    <source>
        <dbReference type="ARBA" id="ARBA00022771"/>
    </source>
</evidence>
<evidence type="ECO:0000313" key="7">
    <source>
        <dbReference type="Proteomes" id="UP001652625"/>
    </source>
</evidence>
<dbReference type="GeneID" id="136078714"/>
<keyword evidence="7" id="KW-1185">Reference proteome</keyword>
<dbReference type="Pfam" id="PF05485">
    <property type="entry name" value="THAP"/>
    <property type="match status" value="1"/>
</dbReference>
<protein>
    <submittedName>
        <fullName evidence="8">Uncharacterized protein LOC136078714</fullName>
    </submittedName>
</protein>
<dbReference type="SMART" id="SM00980">
    <property type="entry name" value="THAP"/>
    <property type="match status" value="1"/>
</dbReference>
<keyword evidence="2 5" id="KW-0863">Zinc-finger</keyword>
<keyword evidence="4 5" id="KW-0238">DNA-binding</keyword>
<evidence type="ECO:0000256" key="5">
    <source>
        <dbReference type="PROSITE-ProRule" id="PRU00309"/>
    </source>
</evidence>
<reference evidence="8" key="1">
    <citation type="submission" date="2025-08" db="UniProtKB">
        <authorList>
            <consortium name="RefSeq"/>
        </authorList>
    </citation>
    <scope>IDENTIFICATION</scope>
</reference>
<evidence type="ECO:0000259" key="6">
    <source>
        <dbReference type="PROSITE" id="PS50950"/>
    </source>
</evidence>
<keyword evidence="3" id="KW-0862">Zinc</keyword>
<dbReference type="Proteomes" id="UP001652625">
    <property type="component" value="Chromosome 03"/>
</dbReference>
<dbReference type="SUPFAM" id="SSF57716">
    <property type="entry name" value="Glucocorticoid receptor-like (DNA-binding domain)"/>
    <property type="match status" value="1"/>
</dbReference>
<accession>A0ABM4BNC0</accession>
<dbReference type="Gene3D" id="6.20.210.20">
    <property type="entry name" value="THAP domain"/>
    <property type="match status" value="1"/>
</dbReference>
<keyword evidence="1" id="KW-0479">Metal-binding</keyword>
<dbReference type="PANTHER" id="PTHR46927:SF3">
    <property type="entry name" value="THAP-TYPE DOMAIN-CONTAINING PROTEIN"/>
    <property type="match status" value="1"/>
</dbReference>
<evidence type="ECO:0000256" key="3">
    <source>
        <dbReference type="ARBA" id="ARBA00022833"/>
    </source>
</evidence>
<gene>
    <name evidence="8" type="primary">LOC136078714</name>
</gene>
<organism evidence="7 8">
    <name type="scientific">Hydra vulgaris</name>
    <name type="common">Hydra</name>
    <name type="synonym">Hydra attenuata</name>
    <dbReference type="NCBI Taxonomy" id="6087"/>
    <lineage>
        <taxon>Eukaryota</taxon>
        <taxon>Metazoa</taxon>
        <taxon>Cnidaria</taxon>
        <taxon>Hydrozoa</taxon>
        <taxon>Hydroidolina</taxon>
        <taxon>Anthoathecata</taxon>
        <taxon>Aplanulata</taxon>
        <taxon>Hydridae</taxon>
        <taxon>Hydra</taxon>
    </lineage>
</organism>
<dbReference type="RefSeq" id="XP_065650575.1">
    <property type="nucleotide sequence ID" value="XM_065794503.1"/>
</dbReference>